<feature type="compositionally biased region" description="Low complexity" evidence="1">
    <location>
        <begin position="303"/>
        <end position="314"/>
    </location>
</feature>
<sequence length="634" mass="68621">MAQSAAKRAAFALPKSVVERNSKTKKASKKATSSKPAQPAQPNSEDELPPTITLVGTMEMRKKRAEHPGGPDMARPKRSPAEVTAQKRAVATQKAAAAQKLSDGIDAIAKIEQQSLRKQDTKTKSAANPPPAPTKRKARPVAPAREPSPSFDDVPQPKFGDGDIDMASSDSDAYEQEAEEEESDSEMDVVSEEEQQQQPKRGKGTKKATKNAVRHAVEQVREKLEPKVTKRKASGAVTDEEENTSKVKTKTKKARPTQPHGIRKGFVLRTSSTVPASDATFDHNDSSDGEAAFSDDGDDGEEGAAAARSPGKASAVKRMSLAGVVPTAEPDYVDPDSDTGHAATAKFKVGDVRKKDLDPETREKFNDQFAPSYLSYIGEQRAWTGVDDDSAPVALFNSLFPKIQVTIYGNDGRTIVQLTKKEYSNLVHAIAAGAGRLIRDEMAGKSAEQIKAHVAAMMEGDDTQRVFYWRVWKDGRGEGFLQSAIILRVLAIFIAATSCSDEPGPIGFNYQQPQTYPIKRAYNAYLTGEFKAPAAFSKANFEDRLINVVDGVNKPTFGTSGLDNMLRSVVTGKQWRRIVDAARQAAKSPQEKRVVYDIDAMTAPVANYSAIVDHDPDTDEEPEVSSAGSAALTA</sequence>
<dbReference type="OrthoDB" id="3237371at2759"/>
<keyword evidence="3" id="KW-1185">Reference proteome</keyword>
<dbReference type="AlphaFoldDB" id="A0A8H6VZX6"/>
<feature type="region of interest" description="Disordered" evidence="1">
    <location>
        <begin position="612"/>
        <end position="634"/>
    </location>
</feature>
<accession>A0A8H6VZX6</accession>
<feature type="compositionally biased region" description="Acidic residues" evidence="1">
    <location>
        <begin position="293"/>
        <end position="302"/>
    </location>
</feature>
<feature type="compositionally biased region" description="Basic residues" evidence="1">
    <location>
        <begin position="200"/>
        <end position="213"/>
    </location>
</feature>
<comment type="caution">
    <text evidence="2">The sequence shown here is derived from an EMBL/GenBank/DDBJ whole genome shotgun (WGS) entry which is preliminary data.</text>
</comment>
<evidence type="ECO:0000256" key="1">
    <source>
        <dbReference type="SAM" id="MobiDB-lite"/>
    </source>
</evidence>
<evidence type="ECO:0000313" key="3">
    <source>
        <dbReference type="Proteomes" id="UP000613580"/>
    </source>
</evidence>
<feature type="compositionally biased region" description="Low complexity" evidence="1">
    <location>
        <begin position="86"/>
        <end position="100"/>
    </location>
</feature>
<reference evidence="2" key="1">
    <citation type="submission" date="2020-05" db="EMBL/GenBank/DDBJ databases">
        <title>Mycena genomes resolve the evolution of fungal bioluminescence.</title>
        <authorList>
            <person name="Tsai I.J."/>
        </authorList>
    </citation>
    <scope>NUCLEOTIDE SEQUENCE</scope>
    <source>
        <strain evidence="2">110903Hualien_Pintung</strain>
    </source>
</reference>
<name>A0A8H6VZX6_MYCCL</name>
<proteinExistence type="predicted"/>
<feature type="compositionally biased region" description="Acidic residues" evidence="1">
    <location>
        <begin position="172"/>
        <end position="195"/>
    </location>
</feature>
<evidence type="ECO:0000313" key="2">
    <source>
        <dbReference type="EMBL" id="KAF7299912.1"/>
    </source>
</evidence>
<feature type="region of interest" description="Disordered" evidence="1">
    <location>
        <begin position="1"/>
        <end position="315"/>
    </location>
</feature>
<dbReference type="Proteomes" id="UP000613580">
    <property type="component" value="Unassembled WGS sequence"/>
</dbReference>
<dbReference type="EMBL" id="JACAZE010000014">
    <property type="protein sequence ID" value="KAF7299912.1"/>
    <property type="molecule type" value="Genomic_DNA"/>
</dbReference>
<protein>
    <submittedName>
        <fullName evidence="2">Uncharacterized protein</fullName>
    </submittedName>
</protein>
<feature type="compositionally biased region" description="Basic and acidic residues" evidence="1">
    <location>
        <begin position="215"/>
        <end position="228"/>
    </location>
</feature>
<organism evidence="2 3">
    <name type="scientific">Mycena chlorophos</name>
    <name type="common">Agaric fungus</name>
    <name type="synonym">Agaricus chlorophos</name>
    <dbReference type="NCBI Taxonomy" id="658473"/>
    <lineage>
        <taxon>Eukaryota</taxon>
        <taxon>Fungi</taxon>
        <taxon>Dikarya</taxon>
        <taxon>Basidiomycota</taxon>
        <taxon>Agaricomycotina</taxon>
        <taxon>Agaricomycetes</taxon>
        <taxon>Agaricomycetidae</taxon>
        <taxon>Agaricales</taxon>
        <taxon>Marasmiineae</taxon>
        <taxon>Mycenaceae</taxon>
        <taxon>Mycena</taxon>
    </lineage>
</organism>
<gene>
    <name evidence="2" type="ORF">HMN09_00998800</name>
</gene>